<dbReference type="InterPro" id="IPR050314">
    <property type="entry name" value="Glycosyl_Hydrlase_18"/>
</dbReference>
<dbReference type="PANTHER" id="PTHR11177:SF388">
    <property type="entry name" value="CHITINASE"/>
    <property type="match status" value="1"/>
</dbReference>
<dbReference type="Gene3D" id="3.10.50.10">
    <property type="match status" value="1"/>
</dbReference>
<keyword evidence="1" id="KW-1015">Disulfide bond</keyword>
<dbReference type="Ensembl" id="ENSECAT00000136987.1">
    <property type="protein sequence ID" value="ENSECAP00000082255.1"/>
    <property type="gene ID" value="ENSECAG00000044272.1"/>
</dbReference>
<organism evidence="3 4">
    <name type="scientific">Equus caballus</name>
    <name type="common">Horse</name>
    <dbReference type="NCBI Taxonomy" id="9796"/>
    <lineage>
        <taxon>Eukaryota</taxon>
        <taxon>Metazoa</taxon>
        <taxon>Chordata</taxon>
        <taxon>Craniata</taxon>
        <taxon>Vertebrata</taxon>
        <taxon>Euteleostomi</taxon>
        <taxon>Mammalia</taxon>
        <taxon>Eutheria</taxon>
        <taxon>Laurasiatheria</taxon>
        <taxon>Perissodactyla</taxon>
        <taxon>Equidae</taxon>
        <taxon>Equus</taxon>
    </lineage>
</organism>
<keyword evidence="4" id="KW-1185">Reference proteome</keyword>
<protein>
    <recommendedName>
        <fullName evidence="2">GH18 domain-containing protein</fullName>
    </recommendedName>
</protein>
<evidence type="ECO:0000313" key="3">
    <source>
        <dbReference type="Ensembl" id="ENSECAP00000082255.1"/>
    </source>
</evidence>
<dbReference type="GO" id="GO:0005975">
    <property type="term" value="P:carbohydrate metabolic process"/>
    <property type="evidence" value="ECO:0007669"/>
    <property type="project" value="InterPro"/>
</dbReference>
<reference evidence="3" key="3">
    <citation type="submission" date="2025-09" db="UniProtKB">
        <authorList>
            <consortium name="Ensembl"/>
        </authorList>
    </citation>
    <scope>IDENTIFICATION</scope>
    <source>
        <strain evidence="3">Thoroughbred</strain>
    </source>
</reference>
<dbReference type="Gene3D" id="3.20.20.80">
    <property type="entry name" value="Glycosidases"/>
    <property type="match status" value="1"/>
</dbReference>
<dbReference type="FunFam" id="3.10.50.10:FF:000001">
    <property type="entry name" value="Chitinase 3-like 1"/>
    <property type="match status" value="1"/>
</dbReference>
<proteinExistence type="predicted"/>
<dbReference type="InterPro" id="IPR017853">
    <property type="entry name" value="GH"/>
</dbReference>
<dbReference type="PANTHER" id="PTHR11177">
    <property type="entry name" value="CHITINASE"/>
    <property type="match status" value="1"/>
</dbReference>
<dbReference type="Pfam" id="PF00704">
    <property type="entry name" value="Glyco_hydro_18"/>
    <property type="match status" value="1"/>
</dbReference>
<dbReference type="AlphaFoldDB" id="A0A9L0T585"/>
<evidence type="ECO:0000313" key="4">
    <source>
        <dbReference type="Proteomes" id="UP000002281"/>
    </source>
</evidence>
<name>A0A9L0T585_HORSE</name>
<reference evidence="3" key="2">
    <citation type="submission" date="2025-08" db="UniProtKB">
        <authorList>
            <consortium name="Ensembl"/>
        </authorList>
    </citation>
    <scope>IDENTIFICATION</scope>
    <source>
        <strain evidence="3">Thoroughbred</strain>
    </source>
</reference>
<sequence>MITYDFHGGWDTCTGHNTHLHVGSKGQGDMRYFNCEYARKYWRDSGVPVEKLIMRFHSYGRTFWLSTSDTSVCAPVSGAGSSGPYTHMTGFWAYYKITDLAKSGATSAWIEDQKGPYAYENTEWVGYDNIEKKLTGSHPTCFSLPNIALLPQTSLFVA</sequence>
<dbReference type="PROSITE" id="PS51910">
    <property type="entry name" value="GH18_2"/>
    <property type="match status" value="1"/>
</dbReference>
<dbReference type="InterPro" id="IPR001223">
    <property type="entry name" value="Glyco_hydro18_cat"/>
</dbReference>
<accession>A0A9L0T585</accession>
<dbReference type="GeneTree" id="ENSGT00940000162989"/>
<dbReference type="Proteomes" id="UP000002281">
    <property type="component" value="Chromosome 5"/>
</dbReference>
<dbReference type="InterPro" id="IPR029070">
    <property type="entry name" value="Chitinase_insertion_sf"/>
</dbReference>
<dbReference type="SUPFAM" id="SSF51445">
    <property type="entry name" value="(Trans)glycosidases"/>
    <property type="match status" value="1"/>
</dbReference>
<evidence type="ECO:0000259" key="2">
    <source>
        <dbReference type="PROSITE" id="PS51910"/>
    </source>
</evidence>
<dbReference type="SUPFAM" id="SSF54556">
    <property type="entry name" value="Chitinase insertion domain"/>
    <property type="match status" value="1"/>
</dbReference>
<reference evidence="3 4" key="1">
    <citation type="journal article" date="2009" name="Science">
        <title>Genome sequence, comparative analysis, and population genetics of the domestic horse.</title>
        <authorList>
            <consortium name="Broad Institute Genome Sequencing Platform"/>
            <consortium name="Broad Institute Whole Genome Assembly Team"/>
            <person name="Wade C.M."/>
            <person name="Giulotto E."/>
            <person name="Sigurdsson S."/>
            <person name="Zoli M."/>
            <person name="Gnerre S."/>
            <person name="Imsland F."/>
            <person name="Lear T.L."/>
            <person name="Adelson D.L."/>
            <person name="Bailey E."/>
            <person name="Bellone R.R."/>
            <person name="Bloecker H."/>
            <person name="Distl O."/>
            <person name="Edgar R.C."/>
            <person name="Garber M."/>
            <person name="Leeb T."/>
            <person name="Mauceli E."/>
            <person name="MacLeod J.N."/>
            <person name="Penedo M.C.T."/>
            <person name="Raison J.M."/>
            <person name="Sharpe T."/>
            <person name="Vogel J."/>
            <person name="Andersson L."/>
            <person name="Antczak D.F."/>
            <person name="Biagi T."/>
            <person name="Binns M.M."/>
            <person name="Chowdhary B.P."/>
            <person name="Coleman S.J."/>
            <person name="Della Valle G."/>
            <person name="Fryc S."/>
            <person name="Guerin G."/>
            <person name="Hasegawa T."/>
            <person name="Hill E.W."/>
            <person name="Jurka J."/>
            <person name="Kiialainen A."/>
            <person name="Lindgren G."/>
            <person name="Liu J."/>
            <person name="Magnani E."/>
            <person name="Mickelson J.R."/>
            <person name="Murray J."/>
            <person name="Nergadze S.G."/>
            <person name="Onofrio R."/>
            <person name="Pedroni S."/>
            <person name="Piras M.F."/>
            <person name="Raudsepp T."/>
            <person name="Rocchi M."/>
            <person name="Roeed K.H."/>
            <person name="Ryder O.A."/>
            <person name="Searle S."/>
            <person name="Skow L."/>
            <person name="Swinburne J.E."/>
            <person name="Syvaenen A.C."/>
            <person name="Tozaki T."/>
            <person name="Valberg S.J."/>
            <person name="Vaudin M."/>
            <person name="White J.R."/>
            <person name="Zody M.C."/>
            <person name="Lander E.S."/>
            <person name="Lindblad-Toh K."/>
        </authorList>
    </citation>
    <scope>NUCLEOTIDE SEQUENCE [LARGE SCALE GENOMIC DNA]</scope>
    <source>
        <strain evidence="3 4">Thoroughbred</strain>
    </source>
</reference>
<feature type="domain" description="GH18" evidence="2">
    <location>
        <begin position="1"/>
        <end position="158"/>
    </location>
</feature>
<evidence type="ECO:0000256" key="1">
    <source>
        <dbReference type="ARBA" id="ARBA00023157"/>
    </source>
</evidence>